<dbReference type="OrthoDB" id="5103739at2759"/>
<dbReference type="Proteomes" id="UP000720189">
    <property type="component" value="Unassembled WGS sequence"/>
</dbReference>
<sequence>LTLEVCETSCEASFTVKPLLAVDLLGLLYSDNSVDFTLTQPPEDAAEDEDIDVSDKEDLAMPSLPPCLPDDQSPFLSAPLTPCPLQHHAQFRDALINLIKEERAATEASHRIQKEQETP</sequence>
<protein>
    <submittedName>
        <fullName evidence="1">Uncharacterized protein</fullName>
    </submittedName>
</protein>
<dbReference type="AlphaFoldDB" id="A0A9P9G095"/>
<evidence type="ECO:0000313" key="1">
    <source>
        <dbReference type="EMBL" id="KAH7227190.1"/>
    </source>
</evidence>
<evidence type="ECO:0000313" key="2">
    <source>
        <dbReference type="Proteomes" id="UP000720189"/>
    </source>
</evidence>
<gene>
    <name evidence="1" type="ORF">BKA55DRAFT_527121</name>
</gene>
<reference evidence="1" key="1">
    <citation type="journal article" date="2021" name="Nat. Commun.">
        <title>Genetic determinants of endophytism in the Arabidopsis root mycobiome.</title>
        <authorList>
            <person name="Mesny F."/>
            <person name="Miyauchi S."/>
            <person name="Thiergart T."/>
            <person name="Pickel B."/>
            <person name="Atanasova L."/>
            <person name="Karlsson M."/>
            <person name="Huettel B."/>
            <person name="Barry K.W."/>
            <person name="Haridas S."/>
            <person name="Chen C."/>
            <person name="Bauer D."/>
            <person name="Andreopoulos W."/>
            <person name="Pangilinan J."/>
            <person name="LaButti K."/>
            <person name="Riley R."/>
            <person name="Lipzen A."/>
            <person name="Clum A."/>
            <person name="Drula E."/>
            <person name="Henrissat B."/>
            <person name="Kohler A."/>
            <person name="Grigoriev I.V."/>
            <person name="Martin F.M."/>
            <person name="Hacquard S."/>
        </authorList>
    </citation>
    <scope>NUCLEOTIDE SEQUENCE</scope>
    <source>
        <strain evidence="1">MPI-CAGE-AT-0023</strain>
    </source>
</reference>
<dbReference type="EMBL" id="JAGMUX010000025">
    <property type="protein sequence ID" value="KAH7227190.1"/>
    <property type="molecule type" value="Genomic_DNA"/>
</dbReference>
<keyword evidence="2" id="KW-1185">Reference proteome</keyword>
<dbReference type="RefSeq" id="XP_046042621.1">
    <property type="nucleotide sequence ID" value="XM_046188901.1"/>
</dbReference>
<accession>A0A9P9G095</accession>
<feature type="non-terminal residue" evidence="1">
    <location>
        <position position="1"/>
    </location>
</feature>
<name>A0A9P9G095_FUSRE</name>
<dbReference type="GeneID" id="70218855"/>
<proteinExistence type="predicted"/>
<comment type="caution">
    <text evidence="1">The sequence shown here is derived from an EMBL/GenBank/DDBJ whole genome shotgun (WGS) entry which is preliminary data.</text>
</comment>
<organism evidence="1 2">
    <name type="scientific">Fusarium redolens</name>
    <dbReference type="NCBI Taxonomy" id="48865"/>
    <lineage>
        <taxon>Eukaryota</taxon>
        <taxon>Fungi</taxon>
        <taxon>Dikarya</taxon>
        <taxon>Ascomycota</taxon>
        <taxon>Pezizomycotina</taxon>
        <taxon>Sordariomycetes</taxon>
        <taxon>Hypocreomycetidae</taxon>
        <taxon>Hypocreales</taxon>
        <taxon>Nectriaceae</taxon>
        <taxon>Fusarium</taxon>
        <taxon>Fusarium redolens species complex</taxon>
    </lineage>
</organism>